<feature type="region of interest" description="Disordered" evidence="1">
    <location>
        <begin position="1"/>
        <end position="20"/>
    </location>
</feature>
<sequence length="913" mass="96820">MDTTEQERERELAKDSGACETATRQPGQLFELSSSKLCAKNDMAVFSDIATLGTDDASGTTPTSPASTAAIRLGACPLRWLAAREIALALKLADCFGPSDVAHMASVSKGTLTTLADVVVRSEGAPVSLDLARSVVAYLPQAKIMADAVTVLINERCGLVDWSRGSGLCLLPMPLATAILEGRHRWPFRALWDIAARAFACGRHDIVAHCRGLQEAICTCMRAYVRAAMNPWSWSQGVALGSWLCKAAGLALPLDPSTGSLAMVLTDAKSMAALQMAHKAGKWGHVQLVDFAIDAARESVRAGIDLVRGGRLVMRILGPEPRDRCAHAAAVAHVLVRVVAGIGLERFQTVDDDHITRFDALFERMTTLTLAVIIPALEEVETPRATPPATPSDPLYRASVATTFGKLCRALLRLLDSAVEAHTMHAARLIGTSCAIKTHAMRAARLIGVIVSAGAQPPQCTRWLECIWPALCRPIFSGGRPDRVALSTAAVQGMAVRMAAAQDRSLCGGLHLRKTIDADLFRDLSTALDPCDPRATLVDCLAHFDPALTARVFFYLDPEDLGALAVCSRLALTLVASMVIPPATGGPQRALIAGLCDGGDVPQRLGIDAPETVVHLTPTAGPTGPDAVETMRLVSLACFCLPAIRSALCRMEVELPYGFVHESSEPPRGLYTGILPALATAIGNAVACGSGAAAGEALALGEHAALLGERIGADIDESTHIVHGNGKGKCADSWDTLAIYDTDEKRSWMVDGRAWHVAAAVARVAGLRCDVRVLRLACAMAAQKMGSALTGLVEVRTVGSRKHITVRRHSADETRVHVMAILLNAVTSRLAFVGADQRDAPTAFVVELCSHLCRDILAAHALARNSARNTAMPAVVAACRTASLRITLFCARAGVPVCPEWTHTVCRLAAVST</sequence>
<feature type="compositionally biased region" description="Basic and acidic residues" evidence="1">
    <location>
        <begin position="1"/>
        <end position="14"/>
    </location>
</feature>
<evidence type="ECO:0000313" key="2">
    <source>
        <dbReference type="EMBL" id="AJF97376.1"/>
    </source>
</evidence>
<evidence type="ECO:0000313" key="3">
    <source>
        <dbReference type="Proteomes" id="UP000202511"/>
    </source>
</evidence>
<organism evidence="2 3">
    <name type="scientific">Pandoravirus inopinatum</name>
    <dbReference type="NCBI Taxonomy" id="1605721"/>
    <lineage>
        <taxon>Viruses</taxon>
        <taxon>Pandoravirus</taxon>
    </lineage>
</organism>
<dbReference type="KEGG" id="vg:23462293"/>
<proteinExistence type="predicted"/>
<dbReference type="EMBL" id="KP136319">
    <property type="protein sequence ID" value="AJF97376.1"/>
    <property type="molecule type" value="Genomic_DNA"/>
</dbReference>
<dbReference type="Proteomes" id="UP000202511">
    <property type="component" value="Segment"/>
</dbReference>
<protein>
    <submittedName>
        <fullName evidence="2">Uncharacterized protein</fullName>
    </submittedName>
</protein>
<dbReference type="RefSeq" id="YP_009119611.1">
    <property type="nucleotide sequence ID" value="NC_026440.1"/>
</dbReference>
<accession>A0A0B5J970</accession>
<dbReference type="GeneID" id="23462293"/>
<reference evidence="2 3" key="1">
    <citation type="journal article" date="2015" name="Parasitol. Res.">
        <title>Viruses in close associations with free-living amoebae.</title>
        <authorList>
            <person name="Scheid P."/>
        </authorList>
    </citation>
    <scope>NUCLEOTIDE SEQUENCE [LARGE SCALE GENOMIC DNA]</scope>
    <source>
        <strain evidence="2">KlaHel</strain>
    </source>
</reference>
<evidence type="ECO:0000256" key="1">
    <source>
        <dbReference type="SAM" id="MobiDB-lite"/>
    </source>
</evidence>
<name>A0A0B5J970_9VIRU</name>